<keyword evidence="5 12" id="KW-0498">Mitosis</keyword>
<proteinExistence type="inferred from homology"/>
<feature type="domain" description="Kinetochore protein Ndc80 CH" evidence="15">
    <location>
        <begin position="81"/>
        <end position="220"/>
    </location>
</feature>
<keyword evidence="7 13" id="KW-0175">Coiled coil</keyword>
<evidence type="ECO:0000256" key="2">
    <source>
        <dbReference type="ARBA" id="ARBA00007050"/>
    </source>
</evidence>
<dbReference type="Pfam" id="PF03801">
    <property type="entry name" value="Ndc80_HEC"/>
    <property type="match status" value="1"/>
</dbReference>
<comment type="function">
    <text evidence="1 12">Acts as a component of the essential kinetochore-associated NDC80 complex, which is required for chromosome segregation and spindle checkpoint activity.</text>
</comment>
<dbReference type="GeneID" id="27692428"/>
<feature type="coiled-coil region" evidence="13">
    <location>
        <begin position="328"/>
        <end position="369"/>
    </location>
</feature>
<dbReference type="AlphaFoldDB" id="A0A0L0HDG7"/>
<dbReference type="InterPro" id="IPR040967">
    <property type="entry name" value="DUF5595"/>
</dbReference>
<dbReference type="GO" id="GO:0005737">
    <property type="term" value="C:cytoplasm"/>
    <property type="evidence" value="ECO:0007669"/>
    <property type="project" value="UniProtKB-ARBA"/>
</dbReference>
<feature type="domain" description="DUF5595" evidence="16">
    <location>
        <begin position="233"/>
        <end position="299"/>
    </location>
</feature>
<dbReference type="OrthoDB" id="7459479at2759"/>
<dbReference type="InterPro" id="IPR005550">
    <property type="entry name" value="Kinetochore_Ndc80"/>
</dbReference>
<dbReference type="InterPro" id="IPR055260">
    <property type="entry name" value="Ndc80_CH"/>
</dbReference>
<accession>A0A0L0HDG7</accession>
<dbReference type="GO" id="GO:0051315">
    <property type="term" value="P:attachment of mitotic spindle microtubules to kinetochore"/>
    <property type="evidence" value="ECO:0007669"/>
    <property type="project" value="UniProtKB-UniRule"/>
</dbReference>
<dbReference type="PANTHER" id="PTHR10643:SF2">
    <property type="entry name" value="KINETOCHORE PROTEIN NDC80 HOMOLOG"/>
    <property type="match status" value="1"/>
</dbReference>
<dbReference type="eggNOG" id="KOG0995">
    <property type="taxonomic scope" value="Eukaryota"/>
</dbReference>
<dbReference type="PANTHER" id="PTHR10643">
    <property type="entry name" value="KINETOCHORE PROTEIN NDC80"/>
    <property type="match status" value="1"/>
</dbReference>
<dbReference type="InterPro" id="IPR057091">
    <property type="entry name" value="NDC80_loop"/>
</dbReference>
<evidence type="ECO:0000256" key="14">
    <source>
        <dbReference type="SAM" id="MobiDB-lite"/>
    </source>
</evidence>
<dbReference type="FunCoup" id="A0A0L0HDG7">
    <property type="interactions" value="201"/>
</dbReference>
<feature type="compositionally biased region" description="Polar residues" evidence="14">
    <location>
        <begin position="1"/>
        <end position="11"/>
    </location>
</feature>
<evidence type="ECO:0000313" key="18">
    <source>
        <dbReference type="EMBL" id="KNC98773.1"/>
    </source>
</evidence>
<evidence type="ECO:0000256" key="12">
    <source>
        <dbReference type="RuleBase" id="RU368072"/>
    </source>
</evidence>
<dbReference type="Gene3D" id="1.10.418.30">
    <property type="entry name" value="Ncd80 complex, Ncd80 subunit"/>
    <property type="match status" value="1"/>
</dbReference>
<dbReference type="RefSeq" id="XP_016606813.1">
    <property type="nucleotide sequence ID" value="XM_016757462.1"/>
</dbReference>
<reference evidence="18 19" key="1">
    <citation type="submission" date="2009-08" db="EMBL/GenBank/DDBJ databases">
        <title>The Genome Sequence of Spizellomyces punctatus strain DAOM BR117.</title>
        <authorList>
            <consortium name="The Broad Institute Genome Sequencing Platform"/>
            <person name="Russ C."/>
            <person name="Cuomo C."/>
            <person name="Shea T."/>
            <person name="Young S.K."/>
            <person name="Zeng Q."/>
            <person name="Koehrsen M."/>
            <person name="Haas B."/>
            <person name="Borodovsky M."/>
            <person name="Guigo R."/>
            <person name="Alvarado L."/>
            <person name="Berlin A."/>
            <person name="Bochicchio J."/>
            <person name="Borenstein D."/>
            <person name="Chapman S."/>
            <person name="Chen Z."/>
            <person name="Engels R."/>
            <person name="Freedman E."/>
            <person name="Gellesch M."/>
            <person name="Goldberg J."/>
            <person name="Griggs A."/>
            <person name="Gujja S."/>
            <person name="Heiman D."/>
            <person name="Hepburn T."/>
            <person name="Howarth C."/>
            <person name="Jen D."/>
            <person name="Larson L."/>
            <person name="Lewis B."/>
            <person name="Mehta T."/>
            <person name="Park D."/>
            <person name="Pearson M."/>
            <person name="Roberts A."/>
            <person name="Saif S."/>
            <person name="Shenoy N."/>
            <person name="Sisk P."/>
            <person name="Stolte C."/>
            <person name="Sykes S."/>
            <person name="Thomson T."/>
            <person name="Walk T."/>
            <person name="White J."/>
            <person name="Yandava C."/>
            <person name="Burger G."/>
            <person name="Gray M.W."/>
            <person name="Holland P.W.H."/>
            <person name="King N."/>
            <person name="Lang F.B.F."/>
            <person name="Roger A.J."/>
            <person name="Ruiz-Trillo I."/>
            <person name="Lander E."/>
            <person name="Nusbaum C."/>
        </authorList>
    </citation>
    <scope>NUCLEOTIDE SEQUENCE [LARGE SCALE GENOMIC DNA]</scope>
    <source>
        <strain evidence="18 19">DAOM BR117</strain>
    </source>
</reference>
<evidence type="ECO:0000259" key="16">
    <source>
        <dbReference type="Pfam" id="PF18077"/>
    </source>
</evidence>
<evidence type="ECO:0000259" key="17">
    <source>
        <dbReference type="Pfam" id="PF24487"/>
    </source>
</evidence>
<evidence type="ECO:0000313" key="19">
    <source>
        <dbReference type="Proteomes" id="UP000053201"/>
    </source>
</evidence>
<feature type="region of interest" description="Disordered" evidence="14">
    <location>
        <begin position="1"/>
        <end position="22"/>
    </location>
</feature>
<dbReference type="Pfam" id="PF18077">
    <property type="entry name" value="DUF5595"/>
    <property type="match status" value="1"/>
</dbReference>
<evidence type="ECO:0000256" key="4">
    <source>
        <dbReference type="ARBA" id="ARBA00022618"/>
    </source>
</evidence>
<evidence type="ECO:0000256" key="1">
    <source>
        <dbReference type="ARBA" id="ARBA00002772"/>
    </source>
</evidence>
<gene>
    <name evidence="18" type="ORF">SPPG_09303</name>
</gene>
<comment type="subunit">
    <text evidence="11">Component of the NDC80 complex, which consists of at least NDC80, NUF2 and SPC25.</text>
</comment>
<feature type="domain" description="Kinetochore protein NDC80 loop region" evidence="17">
    <location>
        <begin position="392"/>
        <end position="622"/>
    </location>
</feature>
<feature type="coiled-coil region" evidence="13">
    <location>
        <begin position="509"/>
        <end position="593"/>
    </location>
</feature>
<sequence length="639" mass="72403">MNGGTRLTSGTQPGGNYAMNSRMSTIGIGGPRPSLGPPRMSLARGGGPIGGMAGMADGLAAGRTSDARMSGIGRTMGAVSRRSSQYAGRPSNMGTGGATIITKDPRQIRDKSWQANAIRSLINFLVQSGYNQAVSVKTLQAPSAKDFQNIFKFLYAQLDPDYVFQKKFEEEVPPILKGLRYPFADQISKSHLYSVGSMHAWPTLLAMLTWIVELICCCDAMDNENDIDDGTGIQDDIQPEKMFFNYVTQAYGVFLQGDDNYEYMDKELIDSFDRKNEKVLKALERLETEHDALEKEWTHLTESESPVVLLERESRILESDKEKFRQYIQHVEGKIQKFQDAILTLKEDLEAKEKEGEQLADEKAQLQRTVDAQEISPADVDRMTAEREQLNQTLGTVAVKMDEANKSLWDKEITMQKKMDHLEKLIQEYNTFAYKLGLLGPDSAAAELAVELELRVHASRPDQMVSLDLRNQAKPSLTQLRSKFNSKLHQAQDDVIALQETMDNLNWSFTQKKEELGEIESQIRQLADRYRQEQEHIGIANNASNEEIQQYERNIQRIKIEANGALIQSQQKMQKAVVEYDQLSRNCTEHRERLLNQLAKALVEVFNFHQHVHGQLEELHKEAEVHFKEAVLDADRSNR</sequence>
<evidence type="ECO:0000256" key="10">
    <source>
        <dbReference type="ARBA" id="ARBA00023328"/>
    </source>
</evidence>
<dbReference type="InParanoid" id="A0A0L0HDG7"/>
<dbReference type="GO" id="GO:0000226">
    <property type="term" value="P:microtubule cytoskeleton organization"/>
    <property type="evidence" value="ECO:0007669"/>
    <property type="project" value="UniProtKB-ARBA"/>
</dbReference>
<comment type="similarity">
    <text evidence="2 12">Belongs to the NDC80/HEC1 family.</text>
</comment>
<dbReference type="GO" id="GO:0031262">
    <property type="term" value="C:Ndc80 complex"/>
    <property type="evidence" value="ECO:0007669"/>
    <property type="project" value="UniProtKB-UniRule"/>
</dbReference>
<dbReference type="GO" id="GO:0051301">
    <property type="term" value="P:cell division"/>
    <property type="evidence" value="ECO:0007669"/>
    <property type="project" value="UniProtKB-UniRule"/>
</dbReference>
<evidence type="ECO:0000259" key="15">
    <source>
        <dbReference type="Pfam" id="PF03801"/>
    </source>
</evidence>
<feature type="region of interest" description="Disordered" evidence="14">
    <location>
        <begin position="76"/>
        <end position="100"/>
    </location>
</feature>
<evidence type="ECO:0000256" key="7">
    <source>
        <dbReference type="ARBA" id="ARBA00023054"/>
    </source>
</evidence>
<dbReference type="STRING" id="645134.A0A0L0HDG7"/>
<keyword evidence="3 12" id="KW-0158">Chromosome</keyword>
<keyword evidence="9 12" id="KW-0131">Cell cycle</keyword>
<evidence type="ECO:0000256" key="6">
    <source>
        <dbReference type="ARBA" id="ARBA00022838"/>
    </source>
</evidence>
<comment type="subcellular location">
    <subcellularLocation>
        <location evidence="12">Chromosome</location>
        <location evidence="12">Centromere</location>
        <location evidence="12">Kinetochore</location>
    </subcellularLocation>
    <subcellularLocation>
        <location evidence="12">Nucleus</location>
    </subcellularLocation>
</comment>
<dbReference type="Gene3D" id="6.10.250.1950">
    <property type="match status" value="1"/>
</dbReference>
<keyword evidence="6 12" id="KW-0995">Kinetochore</keyword>
<keyword evidence="4 12" id="KW-0132">Cell division</keyword>
<name>A0A0L0HDG7_SPIPD</name>
<evidence type="ECO:0000256" key="11">
    <source>
        <dbReference type="ARBA" id="ARBA00063454"/>
    </source>
</evidence>
<keyword evidence="8 12" id="KW-0539">Nucleus</keyword>
<dbReference type="GO" id="GO:0005634">
    <property type="term" value="C:nucleus"/>
    <property type="evidence" value="ECO:0007669"/>
    <property type="project" value="UniProtKB-SubCell"/>
</dbReference>
<evidence type="ECO:0000256" key="9">
    <source>
        <dbReference type="ARBA" id="ARBA00023306"/>
    </source>
</evidence>
<dbReference type="Pfam" id="PF24487">
    <property type="entry name" value="NDC80_loop"/>
    <property type="match status" value="1"/>
</dbReference>
<evidence type="ECO:0000256" key="3">
    <source>
        <dbReference type="ARBA" id="ARBA00022454"/>
    </source>
</evidence>
<dbReference type="EMBL" id="KQ257459">
    <property type="protein sequence ID" value="KNC98773.1"/>
    <property type="molecule type" value="Genomic_DNA"/>
</dbReference>
<evidence type="ECO:0000256" key="13">
    <source>
        <dbReference type="SAM" id="Coils"/>
    </source>
</evidence>
<dbReference type="OMA" id="PSHKFQK"/>
<evidence type="ECO:0000256" key="5">
    <source>
        <dbReference type="ARBA" id="ARBA00022776"/>
    </source>
</evidence>
<dbReference type="Proteomes" id="UP000053201">
    <property type="component" value="Unassembled WGS sequence"/>
</dbReference>
<dbReference type="FunFam" id="1.10.418.30:FF:000002">
    <property type="entry name" value="NDC80, kinetochore complex component"/>
    <property type="match status" value="1"/>
</dbReference>
<dbReference type="VEuPathDB" id="FungiDB:SPPG_09303"/>
<dbReference type="InterPro" id="IPR038273">
    <property type="entry name" value="Ndc80_sf"/>
</dbReference>
<organism evidence="18 19">
    <name type="scientific">Spizellomyces punctatus (strain DAOM BR117)</name>
    <dbReference type="NCBI Taxonomy" id="645134"/>
    <lineage>
        <taxon>Eukaryota</taxon>
        <taxon>Fungi</taxon>
        <taxon>Fungi incertae sedis</taxon>
        <taxon>Chytridiomycota</taxon>
        <taxon>Chytridiomycota incertae sedis</taxon>
        <taxon>Chytridiomycetes</taxon>
        <taxon>Spizellomycetales</taxon>
        <taxon>Spizellomycetaceae</taxon>
        <taxon>Spizellomyces</taxon>
    </lineage>
</organism>
<dbReference type="GO" id="GO:0005815">
    <property type="term" value="C:microtubule organizing center"/>
    <property type="evidence" value="ECO:0007669"/>
    <property type="project" value="UniProtKB-ARBA"/>
</dbReference>
<evidence type="ECO:0000256" key="8">
    <source>
        <dbReference type="ARBA" id="ARBA00023242"/>
    </source>
</evidence>
<keyword evidence="10 12" id="KW-0137">Centromere</keyword>
<keyword evidence="19" id="KW-1185">Reference proteome</keyword>
<protein>
    <recommendedName>
        <fullName evidence="12">Kinetochore protein NDC80</fullName>
    </recommendedName>
</protein>
<feature type="coiled-coil region" evidence="13">
    <location>
        <begin position="269"/>
        <end position="303"/>
    </location>
</feature>